<evidence type="ECO:0000256" key="5">
    <source>
        <dbReference type="ARBA" id="ARBA00022833"/>
    </source>
</evidence>
<comment type="caution">
    <text evidence="11">The sequence shown here is derived from an EMBL/GenBank/DDBJ whole genome shotgun (WGS) entry which is preliminary data.</text>
</comment>
<evidence type="ECO:0000256" key="4">
    <source>
        <dbReference type="ARBA" id="ARBA00022723"/>
    </source>
</evidence>
<keyword evidence="8" id="KW-0671">Queuosine biosynthesis</keyword>
<dbReference type="InterPro" id="IPR038418">
    <property type="entry name" value="6-PTP_synth/QueD_sf"/>
</dbReference>
<dbReference type="PANTHER" id="PTHR12589:SF7">
    <property type="entry name" value="6-PYRUVOYL TETRAHYDROBIOPTERIN SYNTHASE"/>
    <property type="match status" value="1"/>
</dbReference>
<comment type="catalytic activity">
    <reaction evidence="7 8">
        <text>7,8-dihydroneopterin 3'-triphosphate + H2O = 6-carboxy-5,6,7,8-tetrahydropterin + triphosphate + acetaldehyde + 2 H(+)</text>
        <dbReference type="Rhea" id="RHEA:27966"/>
        <dbReference type="ChEBI" id="CHEBI:15343"/>
        <dbReference type="ChEBI" id="CHEBI:15377"/>
        <dbReference type="ChEBI" id="CHEBI:15378"/>
        <dbReference type="ChEBI" id="CHEBI:18036"/>
        <dbReference type="ChEBI" id="CHEBI:58462"/>
        <dbReference type="ChEBI" id="CHEBI:61032"/>
        <dbReference type="EC" id="4.1.2.50"/>
    </reaction>
</comment>
<organism evidence="11 12">
    <name type="scientific">Metabacillus lacus</name>
    <dbReference type="NCBI Taxonomy" id="1983721"/>
    <lineage>
        <taxon>Bacteria</taxon>
        <taxon>Bacillati</taxon>
        <taxon>Bacillota</taxon>
        <taxon>Bacilli</taxon>
        <taxon>Bacillales</taxon>
        <taxon>Bacillaceae</taxon>
        <taxon>Metabacillus</taxon>
    </lineage>
</organism>
<dbReference type="Gene3D" id="3.30.479.10">
    <property type="entry name" value="6-pyruvoyl tetrahydropterin synthase/QueD"/>
    <property type="match status" value="1"/>
</dbReference>
<dbReference type="GO" id="GO:0008616">
    <property type="term" value="P:tRNA queuosine(34) biosynthetic process"/>
    <property type="evidence" value="ECO:0007669"/>
    <property type="project" value="UniProtKB-KW"/>
</dbReference>
<gene>
    <name evidence="11" type="primary">queD</name>
    <name evidence="11" type="ORF">GJU40_09035</name>
</gene>
<evidence type="ECO:0000256" key="7">
    <source>
        <dbReference type="ARBA" id="ARBA00048807"/>
    </source>
</evidence>
<protein>
    <recommendedName>
        <fullName evidence="3 8">6-carboxy-5,6,7,8-tetrahydropterin synthase</fullName>
        <ecNumber evidence="8">4.-.-.-</ecNumber>
    </recommendedName>
</protein>
<evidence type="ECO:0000256" key="3">
    <source>
        <dbReference type="ARBA" id="ARBA00018141"/>
    </source>
</evidence>
<dbReference type="PANTHER" id="PTHR12589">
    <property type="entry name" value="PYRUVOYL TETRAHYDROBIOPTERIN SYNTHASE"/>
    <property type="match status" value="1"/>
</dbReference>
<evidence type="ECO:0000256" key="1">
    <source>
        <dbReference type="ARBA" id="ARBA00005061"/>
    </source>
</evidence>
<dbReference type="SUPFAM" id="SSF55620">
    <property type="entry name" value="Tetrahydrobiopterin biosynthesis enzymes-like"/>
    <property type="match status" value="1"/>
</dbReference>
<evidence type="ECO:0000256" key="6">
    <source>
        <dbReference type="ARBA" id="ARBA00023239"/>
    </source>
</evidence>
<dbReference type="InterPro" id="IPR007115">
    <property type="entry name" value="6-PTP_synth/QueD"/>
</dbReference>
<dbReference type="EMBL" id="WKKI01000013">
    <property type="protein sequence ID" value="MRX72295.1"/>
    <property type="molecule type" value="Genomic_DNA"/>
</dbReference>
<feature type="binding site" evidence="10">
    <location>
        <position position="41"/>
    </location>
    <ligand>
        <name>Zn(2+)</name>
        <dbReference type="ChEBI" id="CHEBI:29105"/>
    </ligand>
</feature>
<dbReference type="EC" id="4.-.-.-" evidence="8"/>
<accession>A0A7X2IZ08</accession>
<feature type="binding site" evidence="10">
    <location>
        <position position="43"/>
    </location>
    <ligand>
        <name>Zn(2+)</name>
        <dbReference type="ChEBI" id="CHEBI:29105"/>
    </ligand>
</feature>
<evidence type="ECO:0000256" key="8">
    <source>
        <dbReference type="PIRNR" id="PIRNR006113"/>
    </source>
</evidence>
<feature type="active site" description="Proton acceptor" evidence="9">
    <location>
        <position position="37"/>
    </location>
</feature>
<dbReference type="GO" id="GO:0070497">
    <property type="term" value="F:6-carboxytetrahydropterin synthase activity"/>
    <property type="evidence" value="ECO:0007669"/>
    <property type="project" value="UniProtKB-EC"/>
</dbReference>
<reference evidence="11 12" key="1">
    <citation type="submission" date="2019-11" db="EMBL/GenBank/DDBJ databases">
        <title>Bacillus lacus genome.</title>
        <authorList>
            <person name="Allen C.J."/>
            <person name="Newman J.D."/>
        </authorList>
    </citation>
    <scope>NUCLEOTIDE SEQUENCE [LARGE SCALE GENOMIC DNA]</scope>
    <source>
        <strain evidence="11 12">KCTC 33946</strain>
    </source>
</reference>
<keyword evidence="5 8" id="KW-0862">Zinc</keyword>
<comment type="similarity">
    <text evidence="2 8">Belongs to the PTPS family. QueD subfamily.</text>
</comment>
<evidence type="ECO:0000256" key="2">
    <source>
        <dbReference type="ARBA" id="ARBA00008900"/>
    </source>
</evidence>
<sequence length="147" mass="17062">MIQQMYPQVFHPYCYELNKDMHIAAAHFVPHPSAGNCRNLHGHTYFVNVTIAGDKLNESGFLVDFKRLKDLIHGRFDHRILNDDKELFNSDSSDDFPTTEAVARKIWEIIQKDLDGLSHSPQCVQVFVRETPTSYVVYRPKKVQENE</sequence>
<keyword evidence="6 8" id="KW-0456">Lyase</keyword>
<feature type="active site" description="Charge relay system" evidence="9">
    <location>
        <position position="78"/>
    </location>
</feature>
<dbReference type="Pfam" id="PF01242">
    <property type="entry name" value="PTPS"/>
    <property type="match status" value="1"/>
</dbReference>
<dbReference type="OrthoDB" id="9804698at2"/>
<feature type="binding site" evidence="10">
    <location>
        <position position="27"/>
    </location>
    <ligand>
        <name>Zn(2+)</name>
        <dbReference type="ChEBI" id="CHEBI:29105"/>
    </ligand>
</feature>
<proteinExistence type="inferred from homology"/>
<evidence type="ECO:0000256" key="10">
    <source>
        <dbReference type="PIRSR" id="PIRSR006113-2"/>
    </source>
</evidence>
<dbReference type="AlphaFoldDB" id="A0A7X2IZ08"/>
<comment type="pathway">
    <text evidence="1 8">Purine metabolism; 7-cyano-7-deazaguanine biosynthesis.</text>
</comment>
<evidence type="ECO:0000313" key="11">
    <source>
        <dbReference type="EMBL" id="MRX72295.1"/>
    </source>
</evidence>
<dbReference type="RefSeq" id="WP_154307452.1">
    <property type="nucleotide sequence ID" value="NZ_WKKI01000013.1"/>
</dbReference>
<keyword evidence="12" id="KW-1185">Reference proteome</keyword>
<name>A0A7X2IZ08_9BACI</name>
<comment type="cofactor">
    <cofactor evidence="8 10">
        <name>Zn(2+)</name>
        <dbReference type="ChEBI" id="CHEBI:29105"/>
    </cofactor>
    <text evidence="8 10">Binds 1 zinc ion per subunit.</text>
</comment>
<dbReference type="UniPathway" id="UPA00391"/>
<keyword evidence="4 8" id="KW-0479">Metal-binding</keyword>
<dbReference type="Proteomes" id="UP000448867">
    <property type="component" value="Unassembled WGS sequence"/>
</dbReference>
<feature type="active site" description="Charge relay system" evidence="9">
    <location>
        <position position="130"/>
    </location>
</feature>
<dbReference type="NCBIfam" id="TIGR03367">
    <property type="entry name" value="queuosine_QueD"/>
    <property type="match status" value="1"/>
</dbReference>
<dbReference type="PIRSF" id="PIRSF006113">
    <property type="entry name" value="PTP_synth"/>
    <property type="match status" value="1"/>
</dbReference>
<evidence type="ECO:0000256" key="9">
    <source>
        <dbReference type="PIRSR" id="PIRSR006113-1"/>
    </source>
</evidence>
<evidence type="ECO:0000313" key="12">
    <source>
        <dbReference type="Proteomes" id="UP000448867"/>
    </source>
</evidence>
<dbReference type="GO" id="GO:0046872">
    <property type="term" value="F:metal ion binding"/>
    <property type="evidence" value="ECO:0007669"/>
    <property type="project" value="UniProtKB-KW"/>
</dbReference>